<keyword evidence="4 9" id="KW-0812">Transmembrane</keyword>
<dbReference type="Gene3D" id="3.30.450.20">
    <property type="entry name" value="PAS domain"/>
    <property type="match status" value="1"/>
</dbReference>
<dbReference type="InterPro" id="IPR033480">
    <property type="entry name" value="sCache_2"/>
</dbReference>
<sequence>MSVIMNFFQLLIKNIKSLKLSIGGAVLTAVPLMLIFIFVTLPSYQERIELSKKNTVQAATEAVYQTLQFFYNKEKLGELTKQQAQKSAIDQVKILRYGDNEYFWLNDLEPKMIMNPVRPDLDGKNISDFKDPNGKKIFQEMVALAKSNGSGFVDYMWPKQNYPDPQPKTSFIKLFEPWGWLIGSGVYADDIAKEISQVRKENLLWLAFAMLIAIIISLWVGMQQLLKVVIPVKNVISSLKDQTNDLMKTSEELSNTSQNLNSAGQTQSSSIHETAAAMTQMNEMISKTADSASQSSSLSSDTKKMIEQSLLSLQSLNMAMNSIIQSQDSLKKTIAMNLEKMQEVGMIINQISDKTKVINDIVFQTKLLSFNASVEAARAGDAGKGFAVVAEEVGNLAQMSGGASIEISSIVSNSNQRVDELIQSFKDNFTIAIEQVSKSVEIGLKNCQSSLDTLSKVVDMATRSSEMAETISAANSEQSKGSLEATNALRLMEQTSQKMNEIVSQTDTCSNHLLIRAQQLTELTNTLSNILSKEKFHEA</sequence>
<dbReference type="PANTHER" id="PTHR43531:SF11">
    <property type="entry name" value="METHYL-ACCEPTING CHEMOTAXIS PROTEIN 3"/>
    <property type="match status" value="1"/>
</dbReference>
<evidence type="ECO:0000313" key="12">
    <source>
        <dbReference type="Proteomes" id="UP000437748"/>
    </source>
</evidence>
<comment type="similarity">
    <text evidence="7">Belongs to the methyl-accepting chemotaxis (MCP) protein family.</text>
</comment>
<keyword evidence="8" id="KW-0807">Transducer</keyword>
<dbReference type="Proteomes" id="UP000437748">
    <property type="component" value="Unassembled WGS sequence"/>
</dbReference>
<evidence type="ECO:0000256" key="5">
    <source>
        <dbReference type="ARBA" id="ARBA00022989"/>
    </source>
</evidence>
<dbReference type="AlphaFoldDB" id="A0A6N6VXT5"/>
<dbReference type="Gene3D" id="1.10.287.950">
    <property type="entry name" value="Methyl-accepting chemotaxis protein"/>
    <property type="match status" value="1"/>
</dbReference>
<evidence type="ECO:0000256" key="4">
    <source>
        <dbReference type="ARBA" id="ARBA00022692"/>
    </source>
</evidence>
<feature type="transmembrane region" description="Helical" evidence="9">
    <location>
        <begin position="20"/>
        <end position="44"/>
    </location>
</feature>
<reference evidence="11 12" key="1">
    <citation type="submission" date="2019-10" db="EMBL/GenBank/DDBJ databases">
        <title>New species of Slilvanegrellaceae.</title>
        <authorList>
            <person name="Pitt A."/>
            <person name="Hahn M.W."/>
        </authorList>
    </citation>
    <scope>NUCLEOTIDE SEQUENCE [LARGE SCALE GENOMIC DNA]</scope>
    <source>
        <strain evidence="11 12">SP-Ram-0.45-NSY-1</strain>
    </source>
</reference>
<dbReference type="Pfam" id="PF08269">
    <property type="entry name" value="dCache_2"/>
    <property type="match status" value="1"/>
</dbReference>
<keyword evidence="5 9" id="KW-1133">Transmembrane helix</keyword>
<dbReference type="PROSITE" id="PS50111">
    <property type="entry name" value="CHEMOTAXIS_TRANSDUC_2"/>
    <property type="match status" value="1"/>
</dbReference>
<evidence type="ECO:0000256" key="9">
    <source>
        <dbReference type="SAM" id="Phobius"/>
    </source>
</evidence>
<dbReference type="InterPro" id="IPR004089">
    <property type="entry name" value="MCPsignal_dom"/>
</dbReference>
<evidence type="ECO:0000256" key="3">
    <source>
        <dbReference type="ARBA" id="ARBA00022500"/>
    </source>
</evidence>
<dbReference type="InterPro" id="IPR051310">
    <property type="entry name" value="MCP_chemotaxis"/>
</dbReference>
<feature type="transmembrane region" description="Helical" evidence="9">
    <location>
        <begin position="203"/>
        <end position="222"/>
    </location>
</feature>
<gene>
    <name evidence="11" type="ORF">GCL60_02720</name>
</gene>
<evidence type="ECO:0000256" key="2">
    <source>
        <dbReference type="ARBA" id="ARBA00022475"/>
    </source>
</evidence>
<comment type="caution">
    <text evidence="11">The sequence shown here is derived from an EMBL/GenBank/DDBJ whole genome shotgun (WGS) entry which is preliminary data.</text>
</comment>
<evidence type="ECO:0000256" key="8">
    <source>
        <dbReference type="PROSITE-ProRule" id="PRU00284"/>
    </source>
</evidence>
<evidence type="ECO:0000256" key="6">
    <source>
        <dbReference type="ARBA" id="ARBA00023136"/>
    </source>
</evidence>
<feature type="domain" description="Methyl-accepting transducer" evidence="10">
    <location>
        <begin position="242"/>
        <end position="493"/>
    </location>
</feature>
<evidence type="ECO:0000313" key="11">
    <source>
        <dbReference type="EMBL" id="KAB8040859.1"/>
    </source>
</evidence>
<dbReference type="GO" id="GO:0006935">
    <property type="term" value="P:chemotaxis"/>
    <property type="evidence" value="ECO:0007669"/>
    <property type="project" value="UniProtKB-KW"/>
</dbReference>
<dbReference type="GO" id="GO:0007165">
    <property type="term" value="P:signal transduction"/>
    <property type="evidence" value="ECO:0007669"/>
    <property type="project" value="UniProtKB-KW"/>
</dbReference>
<keyword evidence="2" id="KW-1003">Cell membrane</keyword>
<dbReference type="SMART" id="SM00283">
    <property type="entry name" value="MA"/>
    <property type="match status" value="1"/>
</dbReference>
<dbReference type="PANTHER" id="PTHR43531">
    <property type="entry name" value="PROTEIN ICFG"/>
    <property type="match status" value="1"/>
</dbReference>
<protein>
    <recommendedName>
        <fullName evidence="10">Methyl-accepting transducer domain-containing protein</fullName>
    </recommendedName>
</protein>
<comment type="subcellular location">
    <subcellularLocation>
        <location evidence="1">Cell membrane</location>
        <topology evidence="1">Multi-pass membrane protein</topology>
    </subcellularLocation>
</comment>
<dbReference type="SMART" id="SM01049">
    <property type="entry name" value="Cache_2"/>
    <property type="match status" value="1"/>
</dbReference>
<dbReference type="Pfam" id="PF00015">
    <property type="entry name" value="MCPsignal"/>
    <property type="match status" value="1"/>
</dbReference>
<dbReference type="InterPro" id="IPR004010">
    <property type="entry name" value="Double_Cache_2"/>
</dbReference>
<accession>A0A6N6VXT5</accession>
<organism evidence="11 12">
    <name type="scientific">Silvanigrella paludirubra</name>
    <dbReference type="NCBI Taxonomy" id="2499159"/>
    <lineage>
        <taxon>Bacteria</taxon>
        <taxon>Pseudomonadati</taxon>
        <taxon>Bdellovibrionota</taxon>
        <taxon>Oligoflexia</taxon>
        <taxon>Silvanigrellales</taxon>
        <taxon>Silvanigrellaceae</taxon>
        <taxon>Silvanigrella</taxon>
    </lineage>
</organism>
<dbReference type="EMBL" id="WFLM01000001">
    <property type="protein sequence ID" value="KAB8040859.1"/>
    <property type="molecule type" value="Genomic_DNA"/>
</dbReference>
<dbReference type="SUPFAM" id="SSF58104">
    <property type="entry name" value="Methyl-accepting chemotaxis protein (MCP) signaling domain"/>
    <property type="match status" value="1"/>
</dbReference>
<keyword evidence="6 9" id="KW-0472">Membrane</keyword>
<proteinExistence type="inferred from homology"/>
<keyword evidence="12" id="KW-1185">Reference proteome</keyword>
<evidence type="ECO:0000256" key="7">
    <source>
        <dbReference type="ARBA" id="ARBA00029447"/>
    </source>
</evidence>
<name>A0A6N6VXT5_9BACT</name>
<evidence type="ECO:0000256" key="1">
    <source>
        <dbReference type="ARBA" id="ARBA00004651"/>
    </source>
</evidence>
<dbReference type="GO" id="GO:0005886">
    <property type="term" value="C:plasma membrane"/>
    <property type="evidence" value="ECO:0007669"/>
    <property type="project" value="UniProtKB-SubCell"/>
</dbReference>
<keyword evidence="3" id="KW-0145">Chemotaxis</keyword>
<evidence type="ECO:0000259" key="10">
    <source>
        <dbReference type="PROSITE" id="PS50111"/>
    </source>
</evidence>